<organism evidence="1 2">
    <name type="scientific">Enterococcus dispar ATCC 51266</name>
    <dbReference type="NCBI Taxonomy" id="1139219"/>
    <lineage>
        <taxon>Bacteria</taxon>
        <taxon>Bacillati</taxon>
        <taxon>Bacillota</taxon>
        <taxon>Bacilli</taxon>
        <taxon>Lactobacillales</taxon>
        <taxon>Enterococcaceae</taxon>
        <taxon>Enterococcus</taxon>
    </lineage>
</organism>
<dbReference type="Gene3D" id="2.115.10.20">
    <property type="entry name" value="Glycosyl hydrolase domain, family 43"/>
    <property type="match status" value="1"/>
</dbReference>
<dbReference type="PANTHER" id="PTHR37036:SF2">
    <property type="entry name" value="DUF1861 FAMILY PROTEIN"/>
    <property type="match status" value="1"/>
</dbReference>
<dbReference type="STRING" id="44009.RV01_GL001530"/>
<keyword evidence="2" id="KW-1185">Reference proteome</keyword>
<dbReference type="eggNOG" id="ENOG502Z7IK">
    <property type="taxonomic scope" value="Bacteria"/>
</dbReference>
<dbReference type="RefSeq" id="WP_016173250.1">
    <property type="nucleotide sequence ID" value="NZ_ASWK01000001.1"/>
</dbReference>
<dbReference type="OrthoDB" id="7544904at2"/>
<dbReference type="SUPFAM" id="SSF75005">
    <property type="entry name" value="Arabinanase/levansucrase/invertase"/>
    <property type="match status" value="1"/>
</dbReference>
<dbReference type="PANTHER" id="PTHR37036">
    <property type="match status" value="1"/>
</dbReference>
<accession>S1NL85</accession>
<evidence type="ECO:0000313" key="1">
    <source>
        <dbReference type="EMBL" id="EOT40259.1"/>
    </source>
</evidence>
<dbReference type="InterPro" id="IPR015045">
    <property type="entry name" value="MPT-1-like_LmxM"/>
</dbReference>
<reference evidence="1 2" key="1">
    <citation type="submission" date="2013-03" db="EMBL/GenBank/DDBJ databases">
        <title>The Genome Sequence of Enterococcus dispar ATCC_51266 (Illumina only assembly).</title>
        <authorList>
            <consortium name="The Broad Institute Genomics Platform"/>
            <consortium name="The Broad Institute Genome Sequencing Center for Infectious Disease"/>
            <person name="Earl A."/>
            <person name="Russ C."/>
            <person name="Gilmore M."/>
            <person name="Surin D."/>
            <person name="Walker B."/>
            <person name="Young S."/>
            <person name="Zeng Q."/>
            <person name="Gargeya S."/>
            <person name="Fitzgerald M."/>
            <person name="Haas B."/>
            <person name="Abouelleil A."/>
            <person name="Allen A.W."/>
            <person name="Alvarado L."/>
            <person name="Arachchi H.M."/>
            <person name="Berlin A.M."/>
            <person name="Chapman S.B."/>
            <person name="Gainer-Dewar J."/>
            <person name="Goldberg J."/>
            <person name="Griggs A."/>
            <person name="Gujja S."/>
            <person name="Hansen M."/>
            <person name="Howarth C."/>
            <person name="Imamovic A."/>
            <person name="Ireland A."/>
            <person name="Larimer J."/>
            <person name="McCowan C."/>
            <person name="Murphy C."/>
            <person name="Pearson M."/>
            <person name="Poon T.W."/>
            <person name="Priest M."/>
            <person name="Roberts A."/>
            <person name="Saif S."/>
            <person name="Shea T."/>
            <person name="Sisk P."/>
            <person name="Sykes S."/>
            <person name="Wortman J."/>
            <person name="Nusbaum C."/>
            <person name="Birren B."/>
        </authorList>
    </citation>
    <scope>NUCLEOTIDE SEQUENCE [LARGE SCALE GENOMIC DNA]</scope>
    <source>
        <strain evidence="1 2">ATCC 51266</strain>
    </source>
</reference>
<gene>
    <name evidence="1" type="ORF">OMK_02111</name>
</gene>
<dbReference type="AlphaFoldDB" id="S1NL85"/>
<evidence type="ECO:0000313" key="2">
    <source>
        <dbReference type="Proteomes" id="UP000014127"/>
    </source>
</evidence>
<proteinExistence type="predicted"/>
<dbReference type="EMBL" id="AHYR01000009">
    <property type="protein sequence ID" value="EOT40259.1"/>
    <property type="molecule type" value="Genomic_DNA"/>
</dbReference>
<dbReference type="HOGENOM" id="CLU_075484_0_0_9"/>
<dbReference type="Proteomes" id="UP000014127">
    <property type="component" value="Unassembled WGS sequence"/>
</dbReference>
<dbReference type="InterPro" id="IPR023296">
    <property type="entry name" value="Glyco_hydro_beta-prop_sf"/>
</dbReference>
<dbReference type="Pfam" id="PF08950">
    <property type="entry name" value="DUF1861"/>
    <property type="match status" value="1"/>
</dbReference>
<comment type="caution">
    <text evidence="1">The sequence shown here is derived from an EMBL/GenBank/DDBJ whole genome shotgun (WGS) entry which is preliminary data.</text>
</comment>
<dbReference type="PATRIC" id="fig|1139219.3.peg.2058"/>
<evidence type="ECO:0008006" key="3">
    <source>
        <dbReference type="Google" id="ProtNLM"/>
    </source>
</evidence>
<name>S1NL85_9ENTE</name>
<sequence length="320" mass="37124">MKAEKRKREFEASILDNLKGEILTFSGVEDFDVYNCSQPFKVDNDWYMFGRIERREEWMRSWVRLFTRTQKNYWELVKDSMIYQLEDPYIAKIVDDFVLGGTHVQVKQEDVLDTYYGYFYYGKQLDNLKYFTTGPRNMKDIRIVPLADGRIGVFSRPRDKKLIDAYGSESLIGFTIIDNLQELTAEKINQAQILPNLFADLEWGGVNQAFLLDTGKIGVIGHLSFKQDDQSVYTIMSFVLDPLTLKIDDYQIIGTRNCYPAAPAKREFLQDCCFPSGMIYHNDDFCELYSGLADTCEGVLTISYPFKGHGRLVEKQYLVN</sequence>
<protein>
    <recommendedName>
        <fullName evidence="3">DUF1861 family protein</fullName>
    </recommendedName>
</protein>